<evidence type="ECO:0000313" key="2">
    <source>
        <dbReference type="EMBL" id="QEC72191.1"/>
    </source>
</evidence>
<keyword evidence="1" id="KW-1133">Transmembrane helix</keyword>
<feature type="transmembrane region" description="Helical" evidence="1">
    <location>
        <begin position="150"/>
        <end position="172"/>
    </location>
</feature>
<feature type="transmembrane region" description="Helical" evidence="1">
    <location>
        <begin position="114"/>
        <end position="138"/>
    </location>
</feature>
<proteinExistence type="predicted"/>
<dbReference type="RefSeq" id="WP_146782076.1">
    <property type="nucleotide sequence ID" value="NZ_CP042434.1"/>
</dbReference>
<accession>A0A5B8VM83</accession>
<dbReference type="KEGG" id="agi:FSB73_11420"/>
<name>A0A5B8VM83_9BACT</name>
<feature type="transmembrane region" description="Helical" evidence="1">
    <location>
        <begin position="235"/>
        <end position="254"/>
    </location>
</feature>
<dbReference type="EMBL" id="CP042434">
    <property type="protein sequence ID" value="QEC72191.1"/>
    <property type="molecule type" value="Genomic_DNA"/>
</dbReference>
<dbReference type="OrthoDB" id="1452202at2"/>
<evidence type="ECO:0000313" key="3">
    <source>
        <dbReference type="Proteomes" id="UP000321291"/>
    </source>
</evidence>
<keyword evidence="1" id="KW-0812">Transmembrane</keyword>
<gene>
    <name evidence="2" type="ORF">FSB73_11420</name>
</gene>
<protein>
    <recommendedName>
        <fullName evidence="4">ABC transporter permease subunit</fullName>
    </recommendedName>
</protein>
<feature type="transmembrane region" description="Helical" evidence="1">
    <location>
        <begin position="179"/>
        <end position="197"/>
    </location>
</feature>
<feature type="transmembrane region" description="Helical" evidence="1">
    <location>
        <begin position="74"/>
        <end position="93"/>
    </location>
</feature>
<dbReference type="Proteomes" id="UP000321291">
    <property type="component" value="Chromosome"/>
</dbReference>
<reference evidence="2 3" key="1">
    <citation type="journal article" date="2017" name="Int. J. Syst. Evol. Microbiol.">
        <title>Arachidicoccus ginsenosidivorans sp. nov., with ginsenoside-converting activity isolated from ginseng cultivating soil.</title>
        <authorList>
            <person name="Siddiqi M.Z."/>
            <person name="Aslam Z."/>
            <person name="Im W.T."/>
        </authorList>
    </citation>
    <scope>NUCLEOTIDE SEQUENCE [LARGE SCALE GENOMIC DNA]</scope>
    <source>
        <strain evidence="2 3">Gsoil 809</strain>
    </source>
</reference>
<dbReference type="AlphaFoldDB" id="A0A5B8VM83"/>
<organism evidence="2 3">
    <name type="scientific">Arachidicoccus ginsenosidivorans</name>
    <dbReference type="NCBI Taxonomy" id="496057"/>
    <lineage>
        <taxon>Bacteria</taxon>
        <taxon>Pseudomonadati</taxon>
        <taxon>Bacteroidota</taxon>
        <taxon>Chitinophagia</taxon>
        <taxon>Chitinophagales</taxon>
        <taxon>Chitinophagaceae</taxon>
        <taxon>Arachidicoccus</taxon>
    </lineage>
</organism>
<keyword evidence="1" id="KW-0472">Membrane</keyword>
<sequence>MLKNLSIEWLKLKNYRTFWWLIGLFVLCLIGSNYITYQLKVVTSMQSKGGLDLLLGSPFSFPDVWQAVSYVSSYVLFLPGFLMVILITNEYNFKTHRQNIIDGMSRTEFALTKIFMAVILSILSTIVVVLITIVTGLTAGSSFSLTGSVYILYFLLQALTYTLGGLLLGTLLKKSGLSIAIYLIYIGFIKKLISFLLDRYAGGIGSYMPVKSSDELIPMPFFKQVTKSLITPPDGTWLLIMTIFFIVAFYWITVKRFKTQDL</sequence>
<dbReference type="Pfam" id="PF12730">
    <property type="entry name" value="ABC2_membrane_4"/>
    <property type="match status" value="1"/>
</dbReference>
<evidence type="ECO:0000256" key="1">
    <source>
        <dbReference type="SAM" id="Phobius"/>
    </source>
</evidence>
<feature type="transmembrane region" description="Helical" evidence="1">
    <location>
        <begin position="18"/>
        <end position="37"/>
    </location>
</feature>
<evidence type="ECO:0008006" key="4">
    <source>
        <dbReference type="Google" id="ProtNLM"/>
    </source>
</evidence>
<keyword evidence="3" id="KW-1185">Reference proteome</keyword>